<evidence type="ECO:0000313" key="3">
    <source>
        <dbReference type="Proteomes" id="UP000218327"/>
    </source>
</evidence>
<dbReference type="Gene3D" id="2.170.130.10">
    <property type="entry name" value="TonB-dependent receptor, plug domain"/>
    <property type="match status" value="1"/>
</dbReference>
<accession>A0A2A5B5R9</accession>
<gene>
    <name evidence="2" type="ORF">COA96_04600</name>
</gene>
<evidence type="ECO:0000313" key="2">
    <source>
        <dbReference type="EMBL" id="PCJ26914.1"/>
    </source>
</evidence>
<name>A0A2A5B5R9_9GAMM</name>
<protein>
    <recommendedName>
        <fullName evidence="1">TonB-dependent receptor plug domain-containing protein</fullName>
    </recommendedName>
</protein>
<dbReference type="InterPro" id="IPR037066">
    <property type="entry name" value="Plug_dom_sf"/>
</dbReference>
<proteinExistence type="predicted"/>
<dbReference type="AlphaFoldDB" id="A0A2A5B5R9"/>
<dbReference type="EMBL" id="NVVJ01000009">
    <property type="protein sequence ID" value="PCJ26914.1"/>
    <property type="molecule type" value="Genomic_DNA"/>
</dbReference>
<dbReference type="Pfam" id="PF07715">
    <property type="entry name" value="Plug"/>
    <property type="match status" value="1"/>
</dbReference>
<dbReference type="InterPro" id="IPR012910">
    <property type="entry name" value="Plug_dom"/>
</dbReference>
<feature type="domain" description="TonB-dependent receptor plug" evidence="1">
    <location>
        <begin position="30"/>
        <end position="113"/>
    </location>
</feature>
<evidence type="ECO:0000259" key="1">
    <source>
        <dbReference type="Pfam" id="PF07715"/>
    </source>
</evidence>
<feature type="non-terminal residue" evidence="2">
    <location>
        <position position="338"/>
    </location>
</feature>
<dbReference type="SUPFAM" id="SSF56935">
    <property type="entry name" value="Porins"/>
    <property type="match status" value="1"/>
</dbReference>
<organism evidence="2 3">
    <name type="scientific">SAR86 cluster bacterium</name>
    <dbReference type="NCBI Taxonomy" id="2030880"/>
    <lineage>
        <taxon>Bacteria</taxon>
        <taxon>Pseudomonadati</taxon>
        <taxon>Pseudomonadota</taxon>
        <taxon>Gammaproteobacteria</taxon>
        <taxon>SAR86 cluster</taxon>
    </lineage>
</organism>
<dbReference type="Proteomes" id="UP000218327">
    <property type="component" value="Unassembled WGS sequence"/>
</dbReference>
<sequence>MSSAADQEQLAKDILIDTPGVSVTDAGNRVIYTPEYFSQFNVVSASDQLDRIPGIQGIIDSGDEDSEQRGFGSAGDQILINGRRVSGKSNDVESVLDRIQARQVARIEVIRGAVPGLDVRSLGRIVNVVLEEDTLSTGYGSWQAFVEKNSNREWAAGIELNYNGKLGALNYLVTLEADDSKQNSNGTDMFYSPAGVLFESQLENENENSTEYSFSTNTSFMFSNGDNFNLNMLLEREDDDTDELSSEFAINNGNQIFLEDFLDYEKTSSIIHEIGGDYEREFPNGNIFTLLFVYSAESSDERSELSEFKIGESRVLEEVQEESSDVAERIIRSAFTWT</sequence>
<reference evidence="3" key="1">
    <citation type="submission" date="2017-08" db="EMBL/GenBank/DDBJ databases">
        <title>A dynamic microbial community with high functional redundancy inhabits the cold, oxic subseafloor aquifer.</title>
        <authorList>
            <person name="Tully B.J."/>
            <person name="Wheat C.G."/>
            <person name="Glazer B.T."/>
            <person name="Huber J.A."/>
        </authorList>
    </citation>
    <scope>NUCLEOTIDE SEQUENCE [LARGE SCALE GENOMIC DNA]</scope>
</reference>
<comment type="caution">
    <text evidence="2">The sequence shown here is derived from an EMBL/GenBank/DDBJ whole genome shotgun (WGS) entry which is preliminary data.</text>
</comment>